<sequence length="477" mass="50835">MASTATTAGRRALSSKPRARPLCQICEHHISQPSRSARSTAAFSVSSRSHANAAATASAGLTPSNSRPSLARKWNPRATLAAIHTSRQLLTDSQAAGQPLPSTDQATDPELSSVTDMMAYLRNSTAKVLKNKGVPTEKDVAAALLACRVVADFIMDDSVQPQIAHMIVESDSAASGLLSLDQAASAANAQRQRLPAARADSGRPDTPAPTAAELAREKISAQVREMIDRISNAAYAVVAHEPVFISPSLLEDYVRVQSRLSKPETLPSVFHMYASKPMASVKGSTIEYTPQDPSSIKNAIEPKVIDMALDVAIEARNLDAAVGIVENGYATKAFVRAKIARQALPPGVAFAATPVAAYALASNLSGLQSAMDAASATNVAFAGILAYVGFTASIGIVALTTANDQMRRVTWAPGVPLRKRWVREDQRAAMDKIACAWGFQETWRQGEEEGPQWLALQQFLGAKGMLLDRTDLMEGFD</sequence>
<name>A0A136J482_9PEZI</name>
<protein>
    <submittedName>
        <fullName evidence="3">Uncharacterized protein</fullName>
    </submittedName>
</protein>
<dbReference type="OrthoDB" id="5360701at2759"/>
<feature type="region of interest" description="Disordered" evidence="1">
    <location>
        <begin position="1"/>
        <end position="20"/>
    </location>
</feature>
<gene>
    <name evidence="3" type="ORF">Micbo1qcDRAFT_162125</name>
</gene>
<dbReference type="Proteomes" id="UP000070501">
    <property type="component" value="Unassembled WGS sequence"/>
</dbReference>
<reference evidence="4" key="1">
    <citation type="submission" date="2016-02" db="EMBL/GenBank/DDBJ databases">
        <title>Draft genome sequence of Microdochium bolleyi, a fungal endophyte of beachgrass.</title>
        <authorList>
            <consortium name="DOE Joint Genome Institute"/>
            <person name="David A.S."/>
            <person name="May G."/>
            <person name="Haridas S."/>
            <person name="Lim J."/>
            <person name="Wang M."/>
            <person name="Labutti K."/>
            <person name="Lipzen A."/>
            <person name="Barry K."/>
            <person name="Grigoriev I.V."/>
        </authorList>
    </citation>
    <scope>NUCLEOTIDE SEQUENCE [LARGE SCALE GENOMIC DNA]</scope>
    <source>
        <strain evidence="4">J235TASD1</strain>
    </source>
</reference>
<evidence type="ECO:0000256" key="1">
    <source>
        <dbReference type="SAM" id="MobiDB-lite"/>
    </source>
</evidence>
<evidence type="ECO:0000256" key="2">
    <source>
        <dbReference type="SAM" id="Phobius"/>
    </source>
</evidence>
<accession>A0A136J482</accession>
<dbReference type="InParanoid" id="A0A136J482"/>
<dbReference type="AlphaFoldDB" id="A0A136J482"/>
<keyword evidence="4" id="KW-1185">Reference proteome</keyword>
<evidence type="ECO:0000313" key="3">
    <source>
        <dbReference type="EMBL" id="KXJ92040.1"/>
    </source>
</evidence>
<feature type="transmembrane region" description="Helical" evidence="2">
    <location>
        <begin position="379"/>
        <end position="399"/>
    </location>
</feature>
<evidence type="ECO:0000313" key="4">
    <source>
        <dbReference type="Proteomes" id="UP000070501"/>
    </source>
</evidence>
<dbReference type="EMBL" id="KQ964249">
    <property type="protein sequence ID" value="KXJ92040.1"/>
    <property type="molecule type" value="Genomic_DNA"/>
</dbReference>
<keyword evidence="2" id="KW-0472">Membrane</keyword>
<keyword evidence="2" id="KW-1133">Transmembrane helix</keyword>
<keyword evidence="2" id="KW-0812">Transmembrane</keyword>
<feature type="region of interest" description="Disordered" evidence="1">
    <location>
        <begin position="189"/>
        <end position="210"/>
    </location>
</feature>
<organism evidence="3 4">
    <name type="scientific">Microdochium bolleyi</name>
    <dbReference type="NCBI Taxonomy" id="196109"/>
    <lineage>
        <taxon>Eukaryota</taxon>
        <taxon>Fungi</taxon>
        <taxon>Dikarya</taxon>
        <taxon>Ascomycota</taxon>
        <taxon>Pezizomycotina</taxon>
        <taxon>Sordariomycetes</taxon>
        <taxon>Xylariomycetidae</taxon>
        <taxon>Xylariales</taxon>
        <taxon>Microdochiaceae</taxon>
        <taxon>Microdochium</taxon>
    </lineage>
</organism>
<proteinExistence type="predicted"/>